<evidence type="ECO:0000313" key="4">
    <source>
        <dbReference type="EMBL" id="KAE9985120.1"/>
    </source>
</evidence>
<dbReference type="Proteomes" id="UP000433883">
    <property type="component" value="Unassembled WGS sequence"/>
</dbReference>
<comment type="caution">
    <text evidence="4">The sequence shown here is derived from an EMBL/GenBank/DDBJ whole genome shotgun (WGS) entry which is preliminary data.</text>
</comment>
<evidence type="ECO:0000256" key="1">
    <source>
        <dbReference type="SAM" id="MobiDB-lite"/>
    </source>
</evidence>
<reference evidence="4 6" key="1">
    <citation type="submission" date="2019-07" db="EMBL/GenBank/DDBJ databases">
        <title>Venturia inaequalis Genome Resource.</title>
        <authorList>
            <person name="Lichtner F.J."/>
        </authorList>
    </citation>
    <scope>NUCLEOTIDE SEQUENCE [LARGE SCALE GENOMIC DNA]</scope>
    <source>
        <strain evidence="2 5">120213</strain>
        <strain evidence="3">Bline_iso_100314</strain>
        <strain evidence="4 6">DMI_063113</strain>
    </source>
</reference>
<dbReference type="Proteomes" id="UP000490939">
    <property type="component" value="Unassembled WGS sequence"/>
</dbReference>
<feature type="compositionally biased region" description="Polar residues" evidence="1">
    <location>
        <begin position="50"/>
        <end position="66"/>
    </location>
</feature>
<accession>A0A8H3Z429</accession>
<dbReference type="Proteomes" id="UP000447873">
    <property type="component" value="Unassembled WGS sequence"/>
</dbReference>
<dbReference type="EMBL" id="WNWQ01000249">
    <property type="protein sequence ID" value="KAE9972888.1"/>
    <property type="molecule type" value="Genomic_DNA"/>
</dbReference>
<dbReference type="EMBL" id="WNWS01000317">
    <property type="protein sequence ID" value="KAE9970876.1"/>
    <property type="molecule type" value="Genomic_DNA"/>
</dbReference>
<keyword evidence="6" id="KW-1185">Reference proteome</keyword>
<evidence type="ECO:0000313" key="3">
    <source>
        <dbReference type="EMBL" id="KAE9972888.1"/>
    </source>
</evidence>
<feature type="compositionally biased region" description="Basic and acidic residues" evidence="1">
    <location>
        <begin position="98"/>
        <end position="109"/>
    </location>
</feature>
<evidence type="ECO:0000313" key="6">
    <source>
        <dbReference type="Proteomes" id="UP000490939"/>
    </source>
</evidence>
<proteinExistence type="predicted"/>
<gene>
    <name evidence="3" type="ORF">BLS_003837</name>
    <name evidence="4" type="ORF">EG327_004816</name>
    <name evidence="2" type="ORF">EG328_006007</name>
</gene>
<feature type="region of interest" description="Disordered" evidence="1">
    <location>
        <begin position="90"/>
        <end position="109"/>
    </location>
</feature>
<feature type="compositionally biased region" description="Polar residues" evidence="1">
    <location>
        <begin position="1"/>
        <end position="12"/>
    </location>
</feature>
<dbReference type="EMBL" id="WNWR01000283">
    <property type="protein sequence ID" value="KAE9985120.1"/>
    <property type="molecule type" value="Genomic_DNA"/>
</dbReference>
<dbReference type="OrthoDB" id="10391237at2759"/>
<sequence length="287" mass="32590">MSNPVQNLQQPVQKRERSRSFETEVDEAGVEQSGHNERLKKVKISEKDGLNSTASTEKSVAATPSEQPKDARPIQESTMTSDELLRKMMEDDEDEEIEASRPDERTLRKAKHAIREQIDMASKAKREMGKAVAEFDKYFAELERAHVYATTRDALVTSLACIPASTSLILNHTYRMKTELETLQRGDRDDGEMAHLQKAILETETVTEKIKTHHSIMAKEVKLCTKDKQPKGPKGFDEIKRLNDTMQELLKGFHKAWKAVLRFADLVGAVRDAEFETVESEGEEDED</sequence>
<protein>
    <submittedName>
        <fullName evidence="4">Uncharacterized protein</fullName>
    </submittedName>
</protein>
<evidence type="ECO:0000313" key="5">
    <source>
        <dbReference type="Proteomes" id="UP000447873"/>
    </source>
</evidence>
<name>A0A8H3Z429_VENIN</name>
<feature type="compositionally biased region" description="Basic and acidic residues" evidence="1">
    <location>
        <begin position="13"/>
        <end position="22"/>
    </location>
</feature>
<evidence type="ECO:0000313" key="2">
    <source>
        <dbReference type="EMBL" id="KAE9970876.1"/>
    </source>
</evidence>
<organism evidence="4 6">
    <name type="scientific">Venturia inaequalis</name>
    <name type="common">Apple scab fungus</name>
    <dbReference type="NCBI Taxonomy" id="5025"/>
    <lineage>
        <taxon>Eukaryota</taxon>
        <taxon>Fungi</taxon>
        <taxon>Dikarya</taxon>
        <taxon>Ascomycota</taxon>
        <taxon>Pezizomycotina</taxon>
        <taxon>Dothideomycetes</taxon>
        <taxon>Pleosporomycetidae</taxon>
        <taxon>Venturiales</taxon>
        <taxon>Venturiaceae</taxon>
        <taxon>Venturia</taxon>
    </lineage>
</organism>
<feature type="region of interest" description="Disordered" evidence="1">
    <location>
        <begin position="1"/>
        <end position="80"/>
    </location>
</feature>
<dbReference type="AlphaFoldDB" id="A0A8H3Z429"/>
<feature type="compositionally biased region" description="Basic and acidic residues" evidence="1">
    <location>
        <begin position="34"/>
        <end position="49"/>
    </location>
</feature>